<dbReference type="Pfam" id="PF06961">
    <property type="entry name" value="DUF1294"/>
    <property type="match status" value="1"/>
</dbReference>
<comment type="caution">
    <text evidence="2">The sequence shown here is derived from an EMBL/GenBank/DDBJ whole genome shotgun (WGS) entry which is preliminary data.</text>
</comment>
<gene>
    <name evidence="2" type="ORF">A2725_02395</name>
</gene>
<keyword evidence="1" id="KW-0472">Membrane</keyword>
<organism evidence="2 3">
    <name type="scientific">Candidatus Magasanikbacteria bacterium RIFCSPHIGHO2_01_FULL_33_34</name>
    <dbReference type="NCBI Taxonomy" id="1798671"/>
    <lineage>
        <taxon>Bacteria</taxon>
        <taxon>Candidatus Magasanikiibacteriota</taxon>
    </lineage>
</organism>
<sequence>MKWFLSLNILTQILLIYFIIINIIAFFFFGLDKLKSQLNKQRISEKNLWLLALIGGSAGSLLAMNFFRHKTQKTSFQIVFVLILLIQITSIVLILNKYN</sequence>
<feature type="transmembrane region" description="Helical" evidence="1">
    <location>
        <begin position="74"/>
        <end position="95"/>
    </location>
</feature>
<accession>A0A1F6LKB9</accession>
<name>A0A1F6LKB9_9BACT</name>
<feature type="transmembrane region" description="Helical" evidence="1">
    <location>
        <begin position="6"/>
        <end position="28"/>
    </location>
</feature>
<dbReference type="Proteomes" id="UP000177067">
    <property type="component" value="Unassembled WGS sequence"/>
</dbReference>
<reference evidence="2 3" key="1">
    <citation type="journal article" date="2016" name="Nat. Commun.">
        <title>Thousands of microbial genomes shed light on interconnected biogeochemical processes in an aquifer system.</title>
        <authorList>
            <person name="Anantharaman K."/>
            <person name="Brown C.T."/>
            <person name="Hug L.A."/>
            <person name="Sharon I."/>
            <person name="Castelle C.J."/>
            <person name="Probst A.J."/>
            <person name="Thomas B.C."/>
            <person name="Singh A."/>
            <person name="Wilkins M.J."/>
            <person name="Karaoz U."/>
            <person name="Brodie E.L."/>
            <person name="Williams K.H."/>
            <person name="Hubbard S.S."/>
            <person name="Banfield J.F."/>
        </authorList>
    </citation>
    <scope>NUCLEOTIDE SEQUENCE [LARGE SCALE GENOMIC DNA]</scope>
</reference>
<dbReference type="EMBL" id="MFPS01000006">
    <property type="protein sequence ID" value="OGH59842.1"/>
    <property type="molecule type" value="Genomic_DNA"/>
</dbReference>
<evidence type="ECO:0008006" key="4">
    <source>
        <dbReference type="Google" id="ProtNLM"/>
    </source>
</evidence>
<proteinExistence type="predicted"/>
<evidence type="ECO:0000313" key="3">
    <source>
        <dbReference type="Proteomes" id="UP000177067"/>
    </source>
</evidence>
<dbReference type="AlphaFoldDB" id="A0A1F6LKB9"/>
<dbReference type="InterPro" id="IPR012156">
    <property type="entry name" value="Cold_shock_CspA"/>
</dbReference>
<protein>
    <recommendedName>
        <fullName evidence="4">Cold-shock protein</fullName>
    </recommendedName>
</protein>
<keyword evidence="1" id="KW-1133">Transmembrane helix</keyword>
<dbReference type="GO" id="GO:0003676">
    <property type="term" value="F:nucleic acid binding"/>
    <property type="evidence" value="ECO:0007669"/>
    <property type="project" value="InterPro"/>
</dbReference>
<dbReference type="PIRSF" id="PIRSF002599">
    <property type="entry name" value="Cold_shock_A"/>
    <property type="match status" value="1"/>
</dbReference>
<evidence type="ECO:0000256" key="1">
    <source>
        <dbReference type="SAM" id="Phobius"/>
    </source>
</evidence>
<keyword evidence="1" id="KW-0812">Transmembrane</keyword>
<evidence type="ECO:0000313" key="2">
    <source>
        <dbReference type="EMBL" id="OGH59842.1"/>
    </source>
</evidence>
<dbReference type="InterPro" id="IPR010718">
    <property type="entry name" value="DUF1294"/>
</dbReference>
<feature type="transmembrane region" description="Helical" evidence="1">
    <location>
        <begin position="48"/>
        <end position="68"/>
    </location>
</feature>